<protein>
    <submittedName>
        <fullName evidence="2">Uncharacterized protein</fullName>
    </submittedName>
</protein>
<organism evidence="2 3">
    <name type="scientific">Phialemonium thermophilum</name>
    <dbReference type="NCBI Taxonomy" id="223376"/>
    <lineage>
        <taxon>Eukaryota</taxon>
        <taxon>Fungi</taxon>
        <taxon>Dikarya</taxon>
        <taxon>Ascomycota</taxon>
        <taxon>Pezizomycotina</taxon>
        <taxon>Sordariomycetes</taxon>
        <taxon>Sordariomycetidae</taxon>
        <taxon>Cephalothecales</taxon>
        <taxon>Cephalothecaceae</taxon>
        <taxon>Phialemonium</taxon>
    </lineage>
</organism>
<accession>A0ABR3W0Q4</accession>
<comment type="caution">
    <text evidence="2">The sequence shown here is derived from an EMBL/GenBank/DDBJ whole genome shotgun (WGS) entry which is preliminary data.</text>
</comment>
<sequence length="368" mass="39437">MAGPQQCATDFMAAKIIILAGAPVSSSLDWDGPDLLTQFQEPLAQLAGLEAHGSFGPSTWDSSDGHAVWRAVPLEAGHLPTGFSQFRHAAGGTGSFTEPSAFFNMSFTSAGDEGDAASGAQELISEFYEHSLAVHDETLSRSGSSAETGTEQSTSNDPSSADNVASFLSDGRSQDAAEREVVSNGLDCHLSDLEDIPPASYLYRIQPQTMSVNLIVGIISIAEPRVVRTRWGSSSTLVEVLIGDETKAGFAVTFWLPSTDPGGSVLAGLRVQDVVLLQNVALNVFKGKVYGSSLRKNLTRVHLLYRRRIDQTDPGGYYKSSDLASPEPAHPQLEKTKKVWSWVLNFVGGPGHGATAKRSWDHMPEDTQ</sequence>
<dbReference type="SUPFAM" id="SSF50249">
    <property type="entry name" value="Nucleic acid-binding proteins"/>
    <property type="match status" value="1"/>
</dbReference>
<evidence type="ECO:0000313" key="2">
    <source>
        <dbReference type="EMBL" id="KAL1850219.1"/>
    </source>
</evidence>
<dbReference type="EMBL" id="JAZHXJ010000838">
    <property type="protein sequence ID" value="KAL1850219.1"/>
    <property type="molecule type" value="Genomic_DNA"/>
</dbReference>
<dbReference type="InterPro" id="IPR012340">
    <property type="entry name" value="NA-bd_OB-fold"/>
</dbReference>
<dbReference type="Proteomes" id="UP001586593">
    <property type="component" value="Unassembled WGS sequence"/>
</dbReference>
<keyword evidence="3" id="KW-1185">Reference proteome</keyword>
<evidence type="ECO:0000256" key="1">
    <source>
        <dbReference type="SAM" id="MobiDB-lite"/>
    </source>
</evidence>
<evidence type="ECO:0000313" key="3">
    <source>
        <dbReference type="Proteomes" id="UP001586593"/>
    </source>
</evidence>
<proteinExistence type="predicted"/>
<gene>
    <name evidence="2" type="ORF">VTK73DRAFT_9702</name>
</gene>
<dbReference type="Gene3D" id="2.40.50.140">
    <property type="entry name" value="Nucleic acid-binding proteins"/>
    <property type="match status" value="1"/>
</dbReference>
<reference evidence="2 3" key="1">
    <citation type="journal article" date="2024" name="Commun. Biol.">
        <title>Comparative genomic analysis of thermophilic fungi reveals convergent evolutionary adaptations and gene losses.</title>
        <authorList>
            <person name="Steindorff A.S."/>
            <person name="Aguilar-Pontes M.V."/>
            <person name="Robinson A.J."/>
            <person name="Andreopoulos B."/>
            <person name="LaButti K."/>
            <person name="Kuo A."/>
            <person name="Mondo S."/>
            <person name="Riley R."/>
            <person name="Otillar R."/>
            <person name="Haridas S."/>
            <person name="Lipzen A."/>
            <person name="Grimwood J."/>
            <person name="Schmutz J."/>
            <person name="Clum A."/>
            <person name="Reid I.D."/>
            <person name="Moisan M.C."/>
            <person name="Butler G."/>
            <person name="Nguyen T.T.M."/>
            <person name="Dewar K."/>
            <person name="Conant G."/>
            <person name="Drula E."/>
            <person name="Henrissat B."/>
            <person name="Hansel C."/>
            <person name="Singer S."/>
            <person name="Hutchinson M.I."/>
            <person name="de Vries R.P."/>
            <person name="Natvig D.O."/>
            <person name="Powell A.J."/>
            <person name="Tsang A."/>
            <person name="Grigoriev I.V."/>
        </authorList>
    </citation>
    <scope>NUCLEOTIDE SEQUENCE [LARGE SCALE GENOMIC DNA]</scope>
    <source>
        <strain evidence="2 3">ATCC 24622</strain>
    </source>
</reference>
<feature type="region of interest" description="Disordered" evidence="1">
    <location>
        <begin position="138"/>
        <end position="166"/>
    </location>
</feature>
<name>A0ABR3W0Q4_9PEZI</name>
<feature type="compositionally biased region" description="Polar residues" evidence="1">
    <location>
        <begin position="140"/>
        <end position="163"/>
    </location>
</feature>